<dbReference type="InterPro" id="IPR050650">
    <property type="entry name" value="Type-II_Cytokine-TF_Rcpt"/>
</dbReference>
<dbReference type="OrthoDB" id="9946382at2759"/>
<reference evidence="4" key="1">
    <citation type="submission" date="2025-08" db="UniProtKB">
        <authorList>
            <consortium name="Ensembl"/>
        </authorList>
    </citation>
    <scope>IDENTIFICATION</scope>
</reference>
<feature type="compositionally biased region" description="Basic and acidic residues" evidence="1">
    <location>
        <begin position="349"/>
        <end position="371"/>
    </location>
</feature>
<protein>
    <submittedName>
        <fullName evidence="4">Interferon gamma receptor 1</fullName>
    </submittedName>
</protein>
<evidence type="ECO:0000256" key="3">
    <source>
        <dbReference type="SAM" id="SignalP"/>
    </source>
</evidence>
<keyword evidence="2" id="KW-0812">Transmembrane</keyword>
<dbReference type="RefSeq" id="NP_001347800.1">
    <property type="nucleotide sequence ID" value="NM_001360871.1"/>
</dbReference>
<dbReference type="GO" id="GO:0004896">
    <property type="term" value="F:cytokine receptor activity"/>
    <property type="evidence" value="ECO:0007669"/>
    <property type="project" value="TreeGrafter"/>
</dbReference>
<dbReference type="PANTHER" id="PTHR20859:SF87">
    <property type="entry name" value="CYTOKINE RECEPTOR FAMILY MEMBER B13-RELATED"/>
    <property type="match status" value="1"/>
</dbReference>
<dbReference type="AlphaFoldDB" id="A0A3Q3E4U6"/>
<evidence type="ECO:0000256" key="1">
    <source>
        <dbReference type="SAM" id="MobiDB-lite"/>
    </source>
</evidence>
<accession>A0A3Q3E4U6</accession>
<organism evidence="4 5">
    <name type="scientific">Labrus bergylta</name>
    <name type="common">ballan wrasse</name>
    <dbReference type="NCBI Taxonomy" id="56723"/>
    <lineage>
        <taxon>Eukaryota</taxon>
        <taxon>Metazoa</taxon>
        <taxon>Chordata</taxon>
        <taxon>Craniata</taxon>
        <taxon>Vertebrata</taxon>
        <taxon>Euteleostomi</taxon>
        <taxon>Actinopterygii</taxon>
        <taxon>Neopterygii</taxon>
        <taxon>Teleostei</taxon>
        <taxon>Neoteleostei</taxon>
        <taxon>Acanthomorphata</taxon>
        <taxon>Eupercaria</taxon>
        <taxon>Labriformes</taxon>
        <taxon>Labridae</taxon>
        <taxon>Labrus</taxon>
    </lineage>
</organism>
<evidence type="ECO:0000313" key="4">
    <source>
        <dbReference type="Ensembl" id="ENSLBEP00000002227.1"/>
    </source>
</evidence>
<dbReference type="SUPFAM" id="SSF49265">
    <property type="entry name" value="Fibronectin type III"/>
    <property type="match status" value="1"/>
</dbReference>
<feature type="chain" id="PRO_5018603827" evidence="3">
    <location>
        <begin position="20"/>
        <end position="387"/>
    </location>
</feature>
<dbReference type="GeneTree" id="ENSGT00530000067736"/>
<name>A0A3Q3E4U6_9LABR</name>
<dbReference type="STRING" id="56723.ENSLBEP00000002227"/>
<dbReference type="GeneID" id="109988190"/>
<sequence>MLPGGAFRALLLLVSGVSAEIVLPPTNLTVSCNNVNVTASWQASRQQPNTRFRVHFRGEENQETTDHRFDLSQFVWRSEERYMEVHSVSVTAILGGNQSETVESETFTFNEFKTSHIKCKLVFPPVDLKVNDSIGTVTFRNPLHFYRELQQVVRKFEFDVTTRDGKMVTGTCLGDQKNCQHEITYPEDVNQCVTLRGRLYDRKGIRYVEFNETCPICPETTSEYKKPTDQRRDIHVILLIVLLLVTFTVVSVIIVFICLTKSWTFKKDEPNLPNVLKPHTDIRKHCFTRNDYIQKYNAVILIKNKPSETPSVSYEDDDDNLQGSNDGSDVHYQYGCYRDGRCLENRNQELECSRSDDDSADDSVKTEERSPYDSPHILLLDKVSKKE</sequence>
<dbReference type="CTD" id="3459"/>
<keyword evidence="5" id="KW-1185">Reference proteome</keyword>
<dbReference type="InterPro" id="IPR036116">
    <property type="entry name" value="FN3_sf"/>
</dbReference>
<dbReference type="Ensembl" id="ENSLBET00000002358.1">
    <property type="protein sequence ID" value="ENSLBEP00000002227.1"/>
    <property type="gene ID" value="ENSLBEG00000001735.1"/>
</dbReference>
<feature type="region of interest" description="Disordered" evidence="1">
    <location>
        <begin position="349"/>
        <end position="387"/>
    </location>
</feature>
<feature type="signal peptide" evidence="3">
    <location>
        <begin position="1"/>
        <end position="19"/>
    </location>
</feature>
<dbReference type="InterPro" id="IPR013783">
    <property type="entry name" value="Ig-like_fold"/>
</dbReference>
<evidence type="ECO:0000256" key="2">
    <source>
        <dbReference type="SAM" id="Phobius"/>
    </source>
</evidence>
<dbReference type="Gene3D" id="2.60.40.10">
    <property type="entry name" value="Immunoglobulins"/>
    <property type="match status" value="1"/>
</dbReference>
<feature type="transmembrane region" description="Helical" evidence="2">
    <location>
        <begin position="236"/>
        <end position="259"/>
    </location>
</feature>
<dbReference type="InParanoid" id="A0A3Q3E4U6"/>
<dbReference type="GO" id="GO:0005886">
    <property type="term" value="C:plasma membrane"/>
    <property type="evidence" value="ECO:0007669"/>
    <property type="project" value="TreeGrafter"/>
</dbReference>
<dbReference type="FunCoup" id="A0A3Q3E4U6">
    <property type="interactions" value="9"/>
</dbReference>
<dbReference type="Proteomes" id="UP000261660">
    <property type="component" value="Unplaced"/>
</dbReference>
<keyword evidence="2" id="KW-1133">Transmembrane helix</keyword>
<keyword evidence="2" id="KW-0472">Membrane</keyword>
<dbReference type="PANTHER" id="PTHR20859">
    <property type="entry name" value="INTERFERON/INTERLEUKIN RECEPTOR"/>
    <property type="match status" value="1"/>
</dbReference>
<proteinExistence type="predicted"/>
<evidence type="ECO:0000313" key="5">
    <source>
        <dbReference type="Proteomes" id="UP000261660"/>
    </source>
</evidence>
<keyword evidence="3" id="KW-0732">Signal</keyword>
<reference evidence="4" key="2">
    <citation type="submission" date="2025-09" db="UniProtKB">
        <authorList>
            <consortium name="Ensembl"/>
        </authorList>
    </citation>
    <scope>IDENTIFICATION</scope>
</reference>